<feature type="transmembrane region" description="Helical" evidence="7">
    <location>
        <begin position="62"/>
        <end position="81"/>
    </location>
</feature>
<proteinExistence type="predicted"/>
<evidence type="ECO:0000256" key="3">
    <source>
        <dbReference type="ARBA" id="ARBA00022692"/>
    </source>
</evidence>
<comment type="subcellular location">
    <subcellularLocation>
        <location evidence="1">Membrane</location>
        <topology evidence="1">Multi-pass membrane protein</topology>
    </subcellularLocation>
</comment>
<dbReference type="InterPro" id="IPR004813">
    <property type="entry name" value="OPT"/>
</dbReference>
<evidence type="ECO:0000256" key="7">
    <source>
        <dbReference type="SAM" id="Phobius"/>
    </source>
</evidence>
<keyword evidence="3 7" id="KW-0812">Transmembrane</keyword>
<feature type="transmembrane region" description="Helical" evidence="7">
    <location>
        <begin position="286"/>
        <end position="303"/>
    </location>
</feature>
<evidence type="ECO:0000256" key="4">
    <source>
        <dbReference type="ARBA" id="ARBA00022989"/>
    </source>
</evidence>
<feature type="transmembrane region" description="Helical" evidence="7">
    <location>
        <begin position="390"/>
        <end position="411"/>
    </location>
</feature>
<evidence type="ECO:0000313" key="8">
    <source>
        <dbReference type="EMBL" id="RHY23957.1"/>
    </source>
</evidence>
<evidence type="ECO:0000256" key="2">
    <source>
        <dbReference type="ARBA" id="ARBA00022448"/>
    </source>
</evidence>
<dbReference type="Proteomes" id="UP000265427">
    <property type="component" value="Unassembled WGS sequence"/>
</dbReference>
<comment type="caution">
    <text evidence="8">The sequence shown here is derived from an EMBL/GenBank/DDBJ whole genome shotgun (WGS) entry which is preliminary data.</text>
</comment>
<dbReference type="PANTHER" id="PTHR31645">
    <property type="entry name" value="OLIGOPEPTIDE TRANSPORTER YGL114W-RELATED"/>
    <property type="match status" value="1"/>
</dbReference>
<feature type="transmembrane region" description="Helical" evidence="7">
    <location>
        <begin position="417"/>
        <end position="435"/>
    </location>
</feature>
<dbReference type="InterPro" id="IPR045035">
    <property type="entry name" value="YSL-like"/>
</dbReference>
<feature type="transmembrane region" description="Helical" evidence="7">
    <location>
        <begin position="88"/>
        <end position="105"/>
    </location>
</feature>
<feature type="transmembrane region" description="Helical" evidence="7">
    <location>
        <begin position="466"/>
        <end position="484"/>
    </location>
</feature>
<dbReference type="NCBIfam" id="TIGR00728">
    <property type="entry name" value="OPT_sfam"/>
    <property type="match status" value="1"/>
</dbReference>
<feature type="transmembrane region" description="Helical" evidence="7">
    <location>
        <begin position="504"/>
        <end position="525"/>
    </location>
</feature>
<feature type="transmembrane region" description="Helical" evidence="7">
    <location>
        <begin position="604"/>
        <end position="629"/>
    </location>
</feature>
<organism evidence="8 9">
    <name type="scientific">Aphanomyces astaci</name>
    <name type="common">Crayfish plague agent</name>
    <dbReference type="NCBI Taxonomy" id="112090"/>
    <lineage>
        <taxon>Eukaryota</taxon>
        <taxon>Sar</taxon>
        <taxon>Stramenopiles</taxon>
        <taxon>Oomycota</taxon>
        <taxon>Saprolegniomycetes</taxon>
        <taxon>Saprolegniales</taxon>
        <taxon>Verrucalvaceae</taxon>
        <taxon>Aphanomyces</taxon>
    </lineage>
</organism>
<feature type="transmembrane region" description="Helical" evidence="7">
    <location>
        <begin position="564"/>
        <end position="583"/>
    </location>
</feature>
<sequence>MESPRKAAADVGGYHEATTPYDPLAKKEEDIVGGEDDSAIKASDFLAITQGLEYPQVTVKSLVVGTIIGSFLSVLGMYYGLKVGVVPSLNVLAGVGGFMLTNWLLKIKLFHGYFSVQENVVIQTCAVACYSLASQGGFASGVLALTQNVYEDVGEKKGNNASDVVDVTWTKAFGWCISIALFGFFISFPLRRKMIIESRLLFPSGTATAVMIQTLHSSKDAVEYQWNVLFKSGIVSYCWSIFVYCFEGLGSFPIFGLEPAKYGWMCDWAPGTFAIAVMLPFRVMSSIFVGCVISFAIMTPYLAAYKGNGDWFTSTKVDGLKAYYTFTAVAIICVDALYSIVKVVIMLYKAWRDSRNAPSAAIDDAGDVKSVDVQRQAFLDKLFDATHVPATIWVSGLVLFAAVSVVVISLIFPSVEWWKVLVCCLLIPVFAIGIIQGVGMTDWNISSAVGKLIIFIIGGWSQDGSIIAGLLMCQMVIVGCSQAADLMQDFKTGYLVGASAKSMIIAQIFGAVMSCLIVPSVWVMMTSAYTIPGDVIAAPFGEVYRILGITAIQGLDGLPKHCGLFMLIGAIYTVVFNIFIDVCSESKIKIVRLVANHCPVPMAVAIGMIIPASFGLQGIVVASICAYWNHVNPAQFHKTQYILAAGLMVGDGFSILTQIVITLAGGSAPMHITYAVGPSH</sequence>
<dbReference type="GO" id="GO:0035673">
    <property type="term" value="F:oligopeptide transmembrane transporter activity"/>
    <property type="evidence" value="ECO:0007669"/>
    <property type="project" value="InterPro"/>
</dbReference>
<feature type="region of interest" description="Disordered" evidence="6">
    <location>
        <begin position="1"/>
        <end position="26"/>
    </location>
</feature>
<gene>
    <name evidence="8" type="ORF">DYB36_012394</name>
</gene>
<evidence type="ECO:0008006" key="10">
    <source>
        <dbReference type="Google" id="ProtNLM"/>
    </source>
</evidence>
<dbReference type="AlphaFoldDB" id="A0A397BQR5"/>
<dbReference type="GO" id="GO:0016020">
    <property type="term" value="C:membrane"/>
    <property type="evidence" value="ECO:0007669"/>
    <property type="project" value="UniProtKB-SubCell"/>
</dbReference>
<dbReference type="EMBL" id="QUSZ01001982">
    <property type="protein sequence ID" value="RHY23957.1"/>
    <property type="molecule type" value="Genomic_DNA"/>
</dbReference>
<dbReference type="VEuPathDB" id="FungiDB:H257_08711"/>
<keyword evidence="2" id="KW-0813">Transport</keyword>
<name>A0A397BQR5_APHAT</name>
<evidence type="ECO:0000313" key="9">
    <source>
        <dbReference type="Proteomes" id="UP000265427"/>
    </source>
</evidence>
<accession>A0A397BQR5</accession>
<feature type="transmembrane region" description="Helical" evidence="7">
    <location>
        <begin position="641"/>
        <end position="664"/>
    </location>
</feature>
<dbReference type="Pfam" id="PF03169">
    <property type="entry name" value="OPT"/>
    <property type="match status" value="1"/>
</dbReference>
<feature type="transmembrane region" description="Helical" evidence="7">
    <location>
        <begin position="234"/>
        <end position="256"/>
    </location>
</feature>
<evidence type="ECO:0000256" key="1">
    <source>
        <dbReference type="ARBA" id="ARBA00004141"/>
    </source>
</evidence>
<feature type="transmembrane region" description="Helical" evidence="7">
    <location>
        <begin position="323"/>
        <end position="345"/>
    </location>
</feature>
<keyword evidence="4 7" id="KW-1133">Transmembrane helix</keyword>
<keyword evidence="5 7" id="KW-0472">Membrane</keyword>
<dbReference type="PANTHER" id="PTHR31645:SF0">
    <property type="entry name" value="OLIGOPEPTIDE TRANSPORTER YGL114W-RELATED"/>
    <property type="match status" value="1"/>
</dbReference>
<protein>
    <recommendedName>
        <fullName evidence="10">OPT family oligopeptide transporter</fullName>
    </recommendedName>
</protein>
<evidence type="ECO:0000256" key="6">
    <source>
        <dbReference type="SAM" id="MobiDB-lite"/>
    </source>
</evidence>
<reference evidence="8 9" key="1">
    <citation type="submission" date="2018-08" db="EMBL/GenBank/DDBJ databases">
        <title>Aphanomyces genome sequencing and annotation.</title>
        <authorList>
            <person name="Minardi D."/>
            <person name="Oidtmann B."/>
            <person name="Van Der Giezen M."/>
            <person name="Studholme D.J."/>
        </authorList>
    </citation>
    <scope>NUCLEOTIDE SEQUENCE [LARGE SCALE GENOMIC DNA]</scope>
    <source>
        <strain evidence="8 9">Kv</strain>
    </source>
</reference>
<evidence type="ECO:0000256" key="5">
    <source>
        <dbReference type="ARBA" id="ARBA00023136"/>
    </source>
</evidence>
<feature type="transmembrane region" description="Helical" evidence="7">
    <location>
        <begin position="172"/>
        <end position="190"/>
    </location>
</feature>